<dbReference type="PANTHER" id="PTHR43744:SF12">
    <property type="entry name" value="ABC TRANSPORTER PERMEASE PROTEIN MG189-RELATED"/>
    <property type="match status" value="1"/>
</dbReference>
<reference evidence="9 10" key="1">
    <citation type="submission" date="2017-02" db="EMBL/GenBank/DDBJ databases">
        <title>Natronthermophilus aegyptiacus gen. nov.,sp. nov., an aerobic, extremely halophilic alkalithermophilic archaeon isolated from the athalassohaline Wadi An Natrun, Egypt.</title>
        <authorList>
            <person name="Zhao B."/>
        </authorList>
    </citation>
    <scope>NUCLEOTIDE SEQUENCE [LARGE SCALE GENOMIC DNA]</scope>
    <source>
        <strain evidence="9 10">CGMCC 1.3597</strain>
    </source>
</reference>
<gene>
    <name evidence="9" type="ORF">B2G88_17940</name>
</gene>
<dbReference type="InterPro" id="IPR035906">
    <property type="entry name" value="MetI-like_sf"/>
</dbReference>
<dbReference type="OrthoDB" id="57451at2157"/>
<evidence type="ECO:0000256" key="6">
    <source>
        <dbReference type="ARBA" id="ARBA00023136"/>
    </source>
</evidence>
<dbReference type="Gene3D" id="1.10.3720.10">
    <property type="entry name" value="MetI-like"/>
    <property type="match status" value="1"/>
</dbReference>
<name>A0A202E3T8_9EURY</name>
<feature type="transmembrane region" description="Helical" evidence="7">
    <location>
        <begin position="210"/>
        <end position="234"/>
    </location>
</feature>
<evidence type="ECO:0000256" key="7">
    <source>
        <dbReference type="SAM" id="Phobius"/>
    </source>
</evidence>
<dbReference type="RefSeq" id="WP_054861922.1">
    <property type="nucleotide sequence ID" value="NZ_MWPH01000005.1"/>
</dbReference>
<evidence type="ECO:0000256" key="4">
    <source>
        <dbReference type="ARBA" id="ARBA00022692"/>
    </source>
</evidence>
<comment type="subcellular location">
    <subcellularLocation>
        <location evidence="1">Cell membrane</location>
        <topology evidence="1">Multi-pass membrane protein</topology>
    </subcellularLocation>
</comment>
<feature type="transmembrane region" description="Helical" evidence="7">
    <location>
        <begin position="167"/>
        <end position="189"/>
    </location>
</feature>
<dbReference type="PROSITE" id="PS50928">
    <property type="entry name" value="ABC_TM1"/>
    <property type="match status" value="1"/>
</dbReference>
<keyword evidence="5 7" id="KW-1133">Transmembrane helix</keyword>
<feature type="transmembrane region" description="Helical" evidence="7">
    <location>
        <begin position="87"/>
        <end position="111"/>
    </location>
</feature>
<feature type="domain" description="ABC transmembrane type-1" evidence="8">
    <location>
        <begin position="88"/>
        <end position="290"/>
    </location>
</feature>
<feature type="transmembrane region" description="Helical" evidence="7">
    <location>
        <begin position="30"/>
        <end position="50"/>
    </location>
</feature>
<evidence type="ECO:0000256" key="2">
    <source>
        <dbReference type="ARBA" id="ARBA00022448"/>
    </source>
</evidence>
<keyword evidence="6 7" id="KW-0472">Membrane</keyword>
<dbReference type="EMBL" id="MWPH01000005">
    <property type="protein sequence ID" value="OVE82887.1"/>
    <property type="molecule type" value="Genomic_DNA"/>
</dbReference>
<evidence type="ECO:0000313" key="10">
    <source>
        <dbReference type="Proteomes" id="UP000196084"/>
    </source>
</evidence>
<dbReference type="InterPro" id="IPR000515">
    <property type="entry name" value="MetI-like"/>
</dbReference>
<keyword evidence="4 7" id="KW-0812">Transmembrane</keyword>
<dbReference type="SUPFAM" id="SSF161098">
    <property type="entry name" value="MetI-like"/>
    <property type="match status" value="1"/>
</dbReference>
<dbReference type="AlphaFoldDB" id="A0A202E3T8"/>
<proteinExistence type="predicted"/>
<dbReference type="GO" id="GO:0055085">
    <property type="term" value="P:transmembrane transport"/>
    <property type="evidence" value="ECO:0007669"/>
    <property type="project" value="InterPro"/>
</dbReference>
<feature type="transmembrane region" description="Helical" evidence="7">
    <location>
        <begin position="123"/>
        <end position="147"/>
    </location>
</feature>
<organism evidence="9 10">
    <name type="scientific">Natronolimnobius baerhuensis</name>
    <dbReference type="NCBI Taxonomy" id="253108"/>
    <lineage>
        <taxon>Archaea</taxon>
        <taxon>Methanobacteriati</taxon>
        <taxon>Methanobacteriota</taxon>
        <taxon>Stenosarchaea group</taxon>
        <taxon>Halobacteria</taxon>
        <taxon>Halobacteriales</taxon>
        <taxon>Natrialbaceae</taxon>
        <taxon>Natronolimnobius</taxon>
    </lineage>
</organism>
<keyword evidence="2" id="KW-0813">Transport</keyword>
<dbReference type="CDD" id="cd06261">
    <property type="entry name" value="TM_PBP2"/>
    <property type="match status" value="1"/>
</dbReference>
<comment type="caution">
    <text evidence="9">The sequence shown here is derived from an EMBL/GenBank/DDBJ whole genome shotgun (WGS) entry which is preliminary data.</text>
</comment>
<dbReference type="Proteomes" id="UP000196084">
    <property type="component" value="Unassembled WGS sequence"/>
</dbReference>
<keyword evidence="10" id="KW-1185">Reference proteome</keyword>
<dbReference type="PANTHER" id="PTHR43744">
    <property type="entry name" value="ABC TRANSPORTER PERMEASE PROTEIN MG189-RELATED-RELATED"/>
    <property type="match status" value="1"/>
</dbReference>
<accession>A0A202E3T8</accession>
<keyword evidence="3" id="KW-1003">Cell membrane</keyword>
<protein>
    <submittedName>
        <fullName evidence="9">Sugar ABC transporter permease</fullName>
    </submittedName>
</protein>
<evidence type="ECO:0000259" key="8">
    <source>
        <dbReference type="PROSITE" id="PS50928"/>
    </source>
</evidence>
<evidence type="ECO:0000256" key="5">
    <source>
        <dbReference type="ARBA" id="ARBA00022989"/>
    </source>
</evidence>
<evidence type="ECO:0000256" key="3">
    <source>
        <dbReference type="ARBA" id="ARBA00022475"/>
    </source>
</evidence>
<sequence length="305" mass="32874">MSTERSGNDSKLEQLVSYSIVNSDTLYRNLFYFTAICIVLISLAPFYYLFVIALTPSSRTTDAGIVPAGFDPSSFIEMFQVVPLHRFVFNSLVIAVMVTMIVLVFASLAGYVFGRMDFRGKPILFIGILVLSYFPGATFIVGLFRLLTGNISVLGISSPDLFGTPGVVALPLTTLTLPIAILLLTTFYSQIPDGLEDAARVTGSTRIGSLYRIIAPLSAPGLVTAGILTFITAYNEFFFSQLLTTGAAADWSPIVWGLSNYQTQVSVRYDLMAAASLFAILPIALLVLVAQKKIVSGLSGGTLRG</sequence>
<evidence type="ECO:0000256" key="1">
    <source>
        <dbReference type="ARBA" id="ARBA00004651"/>
    </source>
</evidence>
<feature type="transmembrane region" description="Helical" evidence="7">
    <location>
        <begin position="271"/>
        <end position="290"/>
    </location>
</feature>
<dbReference type="GO" id="GO:0005886">
    <property type="term" value="C:plasma membrane"/>
    <property type="evidence" value="ECO:0007669"/>
    <property type="project" value="UniProtKB-SubCell"/>
</dbReference>
<evidence type="ECO:0000313" key="9">
    <source>
        <dbReference type="EMBL" id="OVE82887.1"/>
    </source>
</evidence>